<sequence length="177" mass="19006">MAKTQGPPDIASPAVAASADGKRKLKLIVLVVLGLLLAVGLSVGSTLYFVSRGESKSADVAADTQGAPLRQAAVYETLMPAFVVNFSNTGGRQRYMQVSVALMSRDQAALDALKEHMPLLRNQLVMLFSSQEFASLTTPVGQEMLRQQATASVQELAQREIGKPAIEQVLFTNFVLQ</sequence>
<evidence type="ECO:0000256" key="5">
    <source>
        <dbReference type="ARBA" id="ARBA00022500"/>
    </source>
</evidence>
<dbReference type="OrthoDB" id="5616092at2"/>
<keyword evidence="7 10" id="KW-0283">Flagellar rotation</keyword>
<keyword evidence="10" id="KW-0997">Cell inner membrane</keyword>
<dbReference type="AlphaFoldDB" id="A0A078LP66"/>
<dbReference type="GO" id="GO:0005886">
    <property type="term" value="C:plasma membrane"/>
    <property type="evidence" value="ECO:0007669"/>
    <property type="project" value="UniProtKB-SubCell"/>
</dbReference>
<dbReference type="InterPro" id="IPR005503">
    <property type="entry name" value="FliL"/>
</dbReference>
<dbReference type="GO" id="GO:0009425">
    <property type="term" value="C:bacterial-type flagellum basal body"/>
    <property type="evidence" value="ECO:0007669"/>
    <property type="project" value="InterPro"/>
</dbReference>
<keyword evidence="4" id="KW-1003">Cell membrane</keyword>
<evidence type="ECO:0000313" key="11">
    <source>
        <dbReference type="EMBL" id="CDZ92884.1"/>
    </source>
</evidence>
<evidence type="ECO:0000256" key="2">
    <source>
        <dbReference type="ARBA" id="ARBA00004162"/>
    </source>
</evidence>
<dbReference type="eggNOG" id="COG1580">
    <property type="taxonomic scope" value="Bacteria"/>
</dbReference>
<evidence type="ECO:0000313" key="12">
    <source>
        <dbReference type="Proteomes" id="UP000053902"/>
    </source>
</evidence>
<keyword evidence="11" id="KW-0969">Cilium</keyword>
<dbReference type="PANTHER" id="PTHR35091:SF2">
    <property type="entry name" value="FLAGELLAR PROTEIN FLIL"/>
    <property type="match status" value="1"/>
</dbReference>
<keyword evidence="11" id="KW-0282">Flagellum</keyword>
<dbReference type="STRING" id="1499686.BN1079_00155"/>
<keyword evidence="6 10" id="KW-0812">Transmembrane</keyword>
<dbReference type="PANTHER" id="PTHR35091">
    <property type="entry name" value="FLAGELLAR PROTEIN FLIL"/>
    <property type="match status" value="1"/>
</dbReference>
<evidence type="ECO:0000256" key="3">
    <source>
        <dbReference type="ARBA" id="ARBA00008281"/>
    </source>
</evidence>
<gene>
    <name evidence="11" type="primary">fliL</name>
    <name evidence="11" type="ORF">BN1079_00155</name>
</gene>
<dbReference type="HOGENOM" id="CLU_099018_4_0_6"/>
<protein>
    <recommendedName>
        <fullName evidence="10">Flagellar protein FliL</fullName>
    </recommendedName>
</protein>
<proteinExistence type="inferred from homology"/>
<evidence type="ECO:0000256" key="9">
    <source>
        <dbReference type="ARBA" id="ARBA00023136"/>
    </source>
</evidence>
<comment type="similarity">
    <text evidence="3 10">Belongs to the FliL family.</text>
</comment>
<keyword evidence="8 10" id="KW-1133">Transmembrane helix</keyword>
<keyword evidence="5 10" id="KW-0145">Chemotaxis</keyword>
<evidence type="ECO:0000256" key="8">
    <source>
        <dbReference type="ARBA" id="ARBA00022989"/>
    </source>
</evidence>
<keyword evidence="9 10" id="KW-0472">Membrane</keyword>
<name>A0A078LP66_9PSED</name>
<dbReference type="GO" id="GO:0071978">
    <property type="term" value="P:bacterial-type flagellum-dependent swarming motility"/>
    <property type="evidence" value="ECO:0007669"/>
    <property type="project" value="TreeGrafter"/>
</dbReference>
<dbReference type="RefSeq" id="WP_037021610.1">
    <property type="nucleotide sequence ID" value="NZ_CCSF01000001.1"/>
</dbReference>
<dbReference type="GO" id="GO:0006935">
    <property type="term" value="P:chemotaxis"/>
    <property type="evidence" value="ECO:0007669"/>
    <property type="project" value="UniProtKB-KW"/>
</dbReference>
<reference evidence="11 12" key="1">
    <citation type="submission" date="2014-07" db="EMBL/GenBank/DDBJ databases">
        <authorList>
            <person name="Urmite Genomes Urmite Genomes"/>
        </authorList>
    </citation>
    <scope>NUCLEOTIDE SEQUENCE [LARGE SCALE GENOMIC DNA]</scope>
    <source>
        <strain evidence="11 12">20_BN</strain>
    </source>
</reference>
<dbReference type="EMBL" id="CCSF01000001">
    <property type="protein sequence ID" value="CDZ92884.1"/>
    <property type="molecule type" value="Genomic_DNA"/>
</dbReference>
<keyword evidence="12" id="KW-1185">Reference proteome</keyword>
<dbReference type="Proteomes" id="UP000053902">
    <property type="component" value="Unassembled WGS sequence"/>
</dbReference>
<organism evidence="11 12">
    <name type="scientific">Pseudomonas saudiphocaensis</name>
    <dbReference type="NCBI Taxonomy" id="1499686"/>
    <lineage>
        <taxon>Bacteria</taxon>
        <taxon>Pseudomonadati</taxon>
        <taxon>Pseudomonadota</taxon>
        <taxon>Gammaproteobacteria</taxon>
        <taxon>Pseudomonadales</taxon>
        <taxon>Pseudomonadaceae</taxon>
        <taxon>Pseudomonas</taxon>
    </lineage>
</organism>
<evidence type="ECO:0000256" key="6">
    <source>
        <dbReference type="ARBA" id="ARBA00022692"/>
    </source>
</evidence>
<accession>A0A078LP66</accession>
<evidence type="ECO:0000256" key="7">
    <source>
        <dbReference type="ARBA" id="ARBA00022779"/>
    </source>
</evidence>
<dbReference type="Pfam" id="PF03748">
    <property type="entry name" value="FliL"/>
    <property type="match status" value="1"/>
</dbReference>
<evidence type="ECO:0000256" key="10">
    <source>
        <dbReference type="RuleBase" id="RU364125"/>
    </source>
</evidence>
<comment type="subcellular location">
    <subcellularLocation>
        <location evidence="10">Cell inner membrane</location>
    </subcellularLocation>
    <subcellularLocation>
        <location evidence="2">Cell membrane</location>
        <topology evidence="2">Single-pass membrane protein</topology>
    </subcellularLocation>
</comment>
<feature type="transmembrane region" description="Helical" evidence="10">
    <location>
        <begin position="27"/>
        <end position="50"/>
    </location>
</feature>
<keyword evidence="11" id="KW-0966">Cell projection</keyword>
<evidence type="ECO:0000256" key="4">
    <source>
        <dbReference type="ARBA" id="ARBA00022475"/>
    </source>
</evidence>
<comment type="function">
    <text evidence="1 10">Controls the rotational direction of flagella during chemotaxis.</text>
</comment>
<evidence type="ECO:0000256" key="1">
    <source>
        <dbReference type="ARBA" id="ARBA00002254"/>
    </source>
</evidence>